<dbReference type="InterPro" id="IPR013424">
    <property type="entry name" value="Ice-binding_C"/>
</dbReference>
<name>A0ABY8B4G3_9BURK</name>
<keyword evidence="1" id="KW-1133">Transmembrane helix</keyword>
<gene>
    <name evidence="4" type="ORF">PX653_15305</name>
</gene>
<feature type="signal peptide" evidence="2">
    <location>
        <begin position="1"/>
        <end position="31"/>
    </location>
</feature>
<dbReference type="Proteomes" id="UP001216510">
    <property type="component" value="Chromosome"/>
</dbReference>
<evidence type="ECO:0000256" key="1">
    <source>
        <dbReference type="SAM" id="Phobius"/>
    </source>
</evidence>
<evidence type="ECO:0000313" key="4">
    <source>
        <dbReference type="EMBL" id="WEF30841.1"/>
    </source>
</evidence>
<reference evidence="4 5" key="1">
    <citation type="submission" date="2023-02" db="EMBL/GenBank/DDBJ databases">
        <title>Gemone sequence of Telluria chitinolytica ACM 3522T.</title>
        <authorList>
            <person name="Frediansyah A."/>
            <person name="Miess H."/>
            <person name="Gross H."/>
        </authorList>
    </citation>
    <scope>NUCLEOTIDE SEQUENCE [LARGE SCALE GENOMIC DNA]</scope>
    <source>
        <strain evidence="4 5">ACM 3522</strain>
    </source>
</reference>
<keyword evidence="5" id="KW-1185">Reference proteome</keyword>
<evidence type="ECO:0000313" key="5">
    <source>
        <dbReference type="Proteomes" id="UP001216510"/>
    </source>
</evidence>
<dbReference type="EMBL" id="CP119083">
    <property type="protein sequence ID" value="WEF30841.1"/>
    <property type="molecule type" value="Genomic_DNA"/>
</dbReference>
<feature type="chain" id="PRO_5046369433" description="Ice-binding protein C-terminal domain-containing protein" evidence="2">
    <location>
        <begin position="32"/>
        <end position="195"/>
    </location>
</feature>
<dbReference type="Pfam" id="PF07589">
    <property type="entry name" value="PEP-CTERM"/>
    <property type="match status" value="1"/>
</dbReference>
<feature type="transmembrane region" description="Helical" evidence="1">
    <location>
        <begin position="169"/>
        <end position="188"/>
    </location>
</feature>
<sequence length="195" mass="19794">MKPTHYFNRLRGGIAAAGIAAAMLLAPLVQAAPFTFTFSTLPGGGVLTGNAGQLVGWGYSLTNTDTANWFVPTELSASSIALGTMDGAYFDFPVLAPGATQSAAFDAALLAGLYGIEIDAAAALGQSESGLFTLAGEWWSGDPLAGGIFLQAGEAVVTPFTVQVGATAVPLPGTAALFAIGMLGLLAARRRAQLR</sequence>
<evidence type="ECO:0000256" key="2">
    <source>
        <dbReference type="SAM" id="SignalP"/>
    </source>
</evidence>
<dbReference type="RefSeq" id="WP_277413633.1">
    <property type="nucleotide sequence ID" value="NZ_CP119083.1"/>
</dbReference>
<keyword evidence="2" id="KW-0732">Signal</keyword>
<feature type="domain" description="Ice-binding protein C-terminal" evidence="3">
    <location>
        <begin position="168"/>
        <end position="191"/>
    </location>
</feature>
<keyword evidence="1" id="KW-0472">Membrane</keyword>
<proteinExistence type="predicted"/>
<keyword evidence="1" id="KW-0812">Transmembrane</keyword>
<protein>
    <recommendedName>
        <fullName evidence="3">Ice-binding protein C-terminal domain-containing protein</fullName>
    </recommendedName>
</protein>
<accession>A0ABY8B4G3</accession>
<evidence type="ECO:0000259" key="3">
    <source>
        <dbReference type="Pfam" id="PF07589"/>
    </source>
</evidence>
<organism evidence="4 5">
    <name type="scientific">Pseudoduganella chitinolytica</name>
    <dbReference type="NCBI Taxonomy" id="34070"/>
    <lineage>
        <taxon>Bacteria</taxon>
        <taxon>Pseudomonadati</taxon>
        <taxon>Pseudomonadota</taxon>
        <taxon>Betaproteobacteria</taxon>
        <taxon>Burkholderiales</taxon>
        <taxon>Oxalobacteraceae</taxon>
        <taxon>Telluria group</taxon>
        <taxon>Pseudoduganella</taxon>
    </lineage>
</organism>